<feature type="compositionally biased region" description="Polar residues" evidence="2">
    <location>
        <begin position="86"/>
        <end position="110"/>
    </location>
</feature>
<feature type="compositionally biased region" description="Polar residues" evidence="2">
    <location>
        <begin position="558"/>
        <end position="569"/>
    </location>
</feature>
<dbReference type="GO" id="GO:0003825">
    <property type="term" value="F:alpha,alpha-trehalose-phosphate synthase (UDP-forming) activity"/>
    <property type="evidence" value="ECO:0007669"/>
    <property type="project" value="TreeGrafter"/>
</dbReference>
<dbReference type="Gene3D" id="3.40.50.2000">
    <property type="entry name" value="Glycogen Phosphorylase B"/>
    <property type="match status" value="2"/>
</dbReference>
<feature type="compositionally biased region" description="Polar residues" evidence="2">
    <location>
        <begin position="250"/>
        <end position="276"/>
    </location>
</feature>
<feature type="compositionally biased region" description="Acidic residues" evidence="2">
    <location>
        <begin position="129"/>
        <end position="143"/>
    </location>
</feature>
<dbReference type="OrthoDB" id="755951at2759"/>
<dbReference type="SUPFAM" id="SSF56784">
    <property type="entry name" value="HAD-like"/>
    <property type="match status" value="1"/>
</dbReference>
<feature type="region of interest" description="Disordered" evidence="2">
    <location>
        <begin position="475"/>
        <end position="609"/>
    </location>
</feature>
<dbReference type="PANTHER" id="PTHR10788:SF15">
    <property type="entry name" value="TREHALOSE SYNTHASE COMPLEX REGULATORY SUBUNIT TPS3-RELATED"/>
    <property type="match status" value="1"/>
</dbReference>
<feature type="compositionally biased region" description="Polar residues" evidence="2">
    <location>
        <begin position="172"/>
        <end position="191"/>
    </location>
</feature>
<feature type="region of interest" description="Disordered" evidence="2">
    <location>
        <begin position="244"/>
        <end position="332"/>
    </location>
</feature>
<feature type="compositionally biased region" description="Basic and acidic residues" evidence="2">
    <location>
        <begin position="518"/>
        <end position="530"/>
    </location>
</feature>
<evidence type="ECO:0000256" key="2">
    <source>
        <dbReference type="SAM" id="MobiDB-lite"/>
    </source>
</evidence>
<evidence type="ECO:0000313" key="5">
    <source>
        <dbReference type="Proteomes" id="UP000054845"/>
    </source>
</evidence>
<evidence type="ECO:0000256" key="1">
    <source>
        <dbReference type="ARBA" id="ARBA00005409"/>
    </source>
</evidence>
<feature type="region of interest" description="Disordered" evidence="2">
    <location>
        <begin position="351"/>
        <end position="458"/>
    </location>
</feature>
<accession>A0A0P1BQJ7</accession>
<dbReference type="Pfam" id="PF02358">
    <property type="entry name" value="Trehalose_PPase"/>
    <property type="match status" value="1"/>
</dbReference>
<feature type="chain" id="PRO_5006059748" evidence="3">
    <location>
        <begin position="21"/>
        <end position="1459"/>
    </location>
</feature>
<sequence>MSGVGHRLLLVHLFLPDTLAFHPWDEDSDAAGHVATLGEGGGGGGNIVVDSPADSSRAEDALNTPPAATHHLPLHELSDRLAKANLRSSVQSSGPTSLNVPQRNSASRSAPESREHVSVASVGARENALEDDSAVDNDDEDSGPEIGAARVQRTTRSARGSFNADANARKITMTSLISEGSGQGGSSTLESQPIRVPSPANASAATRSRRNSPSGALRPNIAALTETRGANAEGTDIPVAAASDHGRGVASTSPGTQLSGSSLSAATPLSRSSGSGSHVAGRENKGGFTQGGSPFGPRAIPPGALGLTVPGENDSRSGTKTPGAKAGGKAGTLTPLSIIGDLAAKQTSMHALSTPGPQTPGDKERHHPFGSGAVTPRHGSQAPGHSVRTPGFPPNAKGPSQGALSRPPMNLSMSAMKVPQARTEGMSGAATGGASTPHHHSSLSFTGLGGAKKSSGGGQAAATAVAGTVSSALAGGTINDHGRGVVAETSPPGPVARPHSKSNEDNKAISGSSAVGTPHDRSGRGSDRRNYAGSVVGTGSPNAVAEKARQTHGGIMPPSSSFNRMSSKNRAPGPRCGSRRNPSSTGRSVGRRASVASMTDAGGESIISASSTPAHIPRFDFEPNPSANGGLVNAVDSVSRDRLRAGKVYVGTPGISIDDWAGPIERALIADRLRNERSSTPVWLEDDLMQGHYTHFCKQILWPTFHYTLPSQRGLEQEHEAFVCYREVNRRFADAVVAEYREGDIIWVNDYHLLLVPQMVRERLPYATIGLFLHIAFPSSEIFRCLSVREELLRGMLGADLIGFQTHNFCRHFRQTVSRILQLEATPKGIQMDSNRGGGFVTVSAFPIGIDVRNLNRKRADPEVGEWVAKLRERYDGKRVIVARDKLDWIKGVRQKLLAFEVFLDEHPEWVGKVVLIQIALATTEDNDEIGASSEVVSRVNNKHSSLAYQPVVFLHVQDMTLSQYLALLTIADAFLASSLREGMNLTSHEYVVCQEEKHSPLILSEFTGTYSALRACIGINPWNTKQVAHAIHKAVTMSAEEASARWEDLHRCVLTQTSQHWLTSLLSRLERAHLETQRRQSSFIPRLEVASLISEWRAARKRLLLIDLEDTLMPAPERDFPKEPEEALIKLLKDLCADTKNRVYLLSGRGTSDLESFAKDLPAIGLIAENGCAVSYVGNTSHSQDQASPGGSGARQWVSLVAGYNLSWMAPVREILSYFSERTEGSYMEERGASILWRFWSRSAGDPHSHQAQWARKQSAELQNLVYDSLGERFSLRIIPGSTSFLIMPKGVSRASAVQHIISLSQMGASAATPASPASPVVNPFGMGRHVRNPAVESIKGGTPVRDSSPYKLPSNAFMPMFQTQREHDFGPSRHNGPAGGGSFDFAFALGQDDALLAYVSTLDMLFAPITCTSSADMRGSEASFYVRGQGEARAALRELVQSRVRDAVWGRPAMSDI</sequence>
<feature type="signal peptide" evidence="3">
    <location>
        <begin position="1"/>
        <end position="20"/>
    </location>
</feature>
<dbReference type="GO" id="GO:0005992">
    <property type="term" value="P:trehalose biosynthetic process"/>
    <property type="evidence" value="ECO:0007669"/>
    <property type="project" value="InterPro"/>
</dbReference>
<dbReference type="GO" id="GO:0005829">
    <property type="term" value="C:cytosol"/>
    <property type="evidence" value="ECO:0007669"/>
    <property type="project" value="TreeGrafter"/>
</dbReference>
<keyword evidence="5" id="KW-1185">Reference proteome</keyword>
<dbReference type="EMBL" id="CCYA01000269">
    <property type="protein sequence ID" value="CEH18055.1"/>
    <property type="molecule type" value="Genomic_DNA"/>
</dbReference>
<evidence type="ECO:0000313" key="4">
    <source>
        <dbReference type="EMBL" id="CEH18055.1"/>
    </source>
</evidence>
<reference evidence="4 5" key="1">
    <citation type="submission" date="2014-09" db="EMBL/GenBank/DDBJ databases">
        <authorList>
            <person name="Magalhaes I.L.F."/>
            <person name="Oliveira U."/>
            <person name="Santos F.R."/>
            <person name="Vidigal T.H.D.A."/>
            <person name="Brescovit A.D."/>
            <person name="Santos A.J."/>
        </authorList>
    </citation>
    <scope>NUCLEOTIDE SEQUENCE [LARGE SCALE GENOMIC DNA]</scope>
</reference>
<dbReference type="InterPro" id="IPR001830">
    <property type="entry name" value="Glyco_trans_20"/>
</dbReference>
<comment type="similarity">
    <text evidence="1">In the N-terminal section; belongs to the glycosyltransferase 20 family.</text>
</comment>
<evidence type="ECO:0000256" key="3">
    <source>
        <dbReference type="SAM" id="SignalP"/>
    </source>
</evidence>
<dbReference type="SUPFAM" id="SSF53756">
    <property type="entry name" value="UDP-Glycosyltransferase/glycogen phosphorylase"/>
    <property type="match status" value="1"/>
</dbReference>
<dbReference type="PANTHER" id="PTHR10788">
    <property type="entry name" value="TREHALOSE-6-PHOSPHATE SYNTHASE"/>
    <property type="match status" value="1"/>
</dbReference>
<dbReference type="InterPro" id="IPR036412">
    <property type="entry name" value="HAD-like_sf"/>
</dbReference>
<feature type="compositionally biased region" description="Low complexity" evidence="2">
    <location>
        <begin position="427"/>
        <end position="436"/>
    </location>
</feature>
<keyword evidence="3" id="KW-0732">Signal</keyword>
<proteinExistence type="inferred from homology"/>
<feature type="compositionally biased region" description="Gly residues" evidence="2">
    <location>
        <begin position="447"/>
        <end position="458"/>
    </location>
</feature>
<dbReference type="InterPro" id="IPR003337">
    <property type="entry name" value="Trehalose_PPase"/>
</dbReference>
<dbReference type="Proteomes" id="UP000054845">
    <property type="component" value="Unassembled WGS sequence"/>
</dbReference>
<feature type="region of interest" description="Disordered" evidence="2">
    <location>
        <begin position="32"/>
        <end position="72"/>
    </location>
</feature>
<dbReference type="Gene3D" id="3.40.50.1000">
    <property type="entry name" value="HAD superfamily/HAD-like"/>
    <property type="match status" value="1"/>
</dbReference>
<name>A0A0P1BQJ7_9BASI</name>
<dbReference type="CDD" id="cd03788">
    <property type="entry name" value="GT20_TPS"/>
    <property type="match status" value="1"/>
</dbReference>
<dbReference type="GO" id="GO:0004805">
    <property type="term" value="F:trehalose-phosphatase activity"/>
    <property type="evidence" value="ECO:0007669"/>
    <property type="project" value="TreeGrafter"/>
</dbReference>
<organism evidence="4 5">
    <name type="scientific">Ceraceosorus bombacis</name>
    <dbReference type="NCBI Taxonomy" id="401625"/>
    <lineage>
        <taxon>Eukaryota</taxon>
        <taxon>Fungi</taxon>
        <taxon>Dikarya</taxon>
        <taxon>Basidiomycota</taxon>
        <taxon>Ustilaginomycotina</taxon>
        <taxon>Exobasidiomycetes</taxon>
        <taxon>Ceraceosorales</taxon>
        <taxon>Ceraceosoraceae</taxon>
        <taxon>Ceraceosorus</taxon>
    </lineage>
</organism>
<dbReference type="InterPro" id="IPR023214">
    <property type="entry name" value="HAD_sf"/>
</dbReference>
<dbReference type="FunFam" id="3.40.50.2000:FF:000036">
    <property type="entry name" value="Alpha,alpha-trehalose-phosphate synthase subunit Tps2"/>
    <property type="match status" value="1"/>
</dbReference>
<dbReference type="Pfam" id="PF00982">
    <property type="entry name" value="Glyco_transf_20"/>
    <property type="match status" value="1"/>
</dbReference>
<dbReference type="STRING" id="401625.A0A0P1BQJ7"/>
<dbReference type="GO" id="GO:0005946">
    <property type="term" value="C:alpha,alpha-trehalose-phosphate synthase complex (UDP-forming)"/>
    <property type="evidence" value="ECO:0007669"/>
    <property type="project" value="TreeGrafter"/>
</dbReference>
<feature type="compositionally biased region" description="Low complexity" evidence="2">
    <location>
        <begin position="197"/>
        <end position="214"/>
    </location>
</feature>
<feature type="region of interest" description="Disordered" evidence="2">
    <location>
        <begin position="86"/>
        <end position="218"/>
    </location>
</feature>
<protein>
    <submittedName>
        <fullName evidence="4">Trehalose-6-phosphate synthase component TPS1 and related subunits</fullName>
    </submittedName>
</protein>